<dbReference type="PANTHER" id="PTHR44846:SF1">
    <property type="entry name" value="MANNOSYL-D-GLYCERATE TRANSPORT_METABOLISM SYSTEM REPRESSOR MNGR-RELATED"/>
    <property type="match status" value="1"/>
</dbReference>
<reference evidence="5" key="1">
    <citation type="journal article" date="2020" name="mSystems">
        <title>Genome- and Community-Level Interaction Insights into Carbon Utilization and Element Cycling Functions of Hydrothermarchaeota in Hydrothermal Sediment.</title>
        <authorList>
            <person name="Zhou Z."/>
            <person name="Liu Y."/>
            <person name="Xu W."/>
            <person name="Pan J."/>
            <person name="Luo Z.H."/>
            <person name="Li M."/>
        </authorList>
    </citation>
    <scope>NUCLEOTIDE SEQUENCE [LARGE SCALE GENOMIC DNA]</scope>
    <source>
        <strain evidence="5">HyVt-219</strain>
    </source>
</reference>
<dbReference type="Gene3D" id="3.40.1410.10">
    <property type="entry name" value="Chorismate lyase-like"/>
    <property type="match status" value="1"/>
</dbReference>
<dbReference type="SMART" id="SM00866">
    <property type="entry name" value="UTRA"/>
    <property type="match status" value="1"/>
</dbReference>
<proteinExistence type="predicted"/>
<protein>
    <submittedName>
        <fullName evidence="5">GntR family transcriptional regulator</fullName>
    </submittedName>
</protein>
<dbReference type="InterPro" id="IPR028978">
    <property type="entry name" value="Chorismate_lyase_/UTRA_dom_sf"/>
</dbReference>
<name>A0A7V0N0S4_UNCAE</name>
<keyword evidence="3" id="KW-0804">Transcription</keyword>
<dbReference type="InterPro" id="IPR011663">
    <property type="entry name" value="UTRA"/>
</dbReference>
<dbReference type="GO" id="GO:0045892">
    <property type="term" value="P:negative regulation of DNA-templated transcription"/>
    <property type="evidence" value="ECO:0007669"/>
    <property type="project" value="TreeGrafter"/>
</dbReference>
<dbReference type="InterPro" id="IPR050679">
    <property type="entry name" value="Bact_HTH_transcr_reg"/>
</dbReference>
<dbReference type="Pfam" id="PF00392">
    <property type="entry name" value="GntR"/>
    <property type="match status" value="1"/>
</dbReference>
<feature type="domain" description="HTH gntR-type" evidence="4">
    <location>
        <begin position="9"/>
        <end position="77"/>
    </location>
</feature>
<evidence type="ECO:0000313" key="5">
    <source>
        <dbReference type="EMBL" id="HDN85564.1"/>
    </source>
</evidence>
<evidence type="ECO:0000256" key="1">
    <source>
        <dbReference type="ARBA" id="ARBA00023015"/>
    </source>
</evidence>
<evidence type="ECO:0000256" key="3">
    <source>
        <dbReference type="ARBA" id="ARBA00023163"/>
    </source>
</evidence>
<dbReference type="EMBL" id="DRBC01000451">
    <property type="protein sequence ID" value="HDN85564.1"/>
    <property type="molecule type" value="Genomic_DNA"/>
</dbReference>
<dbReference type="CDD" id="cd07377">
    <property type="entry name" value="WHTH_GntR"/>
    <property type="match status" value="1"/>
</dbReference>
<dbReference type="GO" id="GO:0003677">
    <property type="term" value="F:DNA binding"/>
    <property type="evidence" value="ECO:0007669"/>
    <property type="project" value="UniProtKB-KW"/>
</dbReference>
<dbReference type="FunFam" id="1.10.10.10:FF:000079">
    <property type="entry name" value="GntR family transcriptional regulator"/>
    <property type="match status" value="1"/>
</dbReference>
<dbReference type="AlphaFoldDB" id="A0A7V0N0S4"/>
<dbReference type="InterPro" id="IPR036390">
    <property type="entry name" value="WH_DNA-bd_sf"/>
</dbReference>
<dbReference type="Gene3D" id="1.10.10.10">
    <property type="entry name" value="Winged helix-like DNA-binding domain superfamily/Winged helix DNA-binding domain"/>
    <property type="match status" value="1"/>
</dbReference>
<organism evidence="5">
    <name type="scientific">Aerophobetes bacterium</name>
    <dbReference type="NCBI Taxonomy" id="2030807"/>
    <lineage>
        <taxon>Bacteria</taxon>
        <taxon>Candidatus Aerophobota</taxon>
    </lineage>
</organism>
<keyword evidence="2" id="KW-0238">DNA-binding</keyword>
<dbReference type="SUPFAM" id="SSF46785">
    <property type="entry name" value="Winged helix' DNA-binding domain"/>
    <property type="match status" value="1"/>
</dbReference>
<dbReference type="InterPro" id="IPR000524">
    <property type="entry name" value="Tscrpt_reg_HTH_GntR"/>
</dbReference>
<evidence type="ECO:0000259" key="4">
    <source>
        <dbReference type="PROSITE" id="PS50949"/>
    </source>
</evidence>
<dbReference type="PROSITE" id="PS50949">
    <property type="entry name" value="HTH_GNTR"/>
    <property type="match status" value="1"/>
</dbReference>
<dbReference type="Pfam" id="PF07702">
    <property type="entry name" value="UTRA"/>
    <property type="match status" value="1"/>
</dbReference>
<dbReference type="GO" id="GO:0003700">
    <property type="term" value="F:DNA-binding transcription factor activity"/>
    <property type="evidence" value="ECO:0007669"/>
    <property type="project" value="InterPro"/>
</dbReference>
<dbReference type="InterPro" id="IPR036388">
    <property type="entry name" value="WH-like_DNA-bd_sf"/>
</dbReference>
<dbReference type="PRINTS" id="PR00035">
    <property type="entry name" value="HTHGNTR"/>
</dbReference>
<keyword evidence="1" id="KW-0805">Transcription regulation</keyword>
<sequence>MPLDEKSFVPLYYQLTEELRENIENGEWPPNSLIPSETELCEKYKVSRGTVRQALSQLVQEGLLYRKQGKGTFVAEPKITQQLNRFYSFAQDMREKGLRPSSLLLQKEKILPDSYIKNILGLKEEEMVYKIMRLRLADEEPLILETSYLVEELFPDLDKEDVEKVPLYDIILKKYRIKITRAKETFEPILIDEFEAKKLKIPVGSPALLVKRITYTAGIPFEFRKSVVRGDKCSYSVELI</sequence>
<dbReference type="Proteomes" id="UP000885660">
    <property type="component" value="Unassembled WGS sequence"/>
</dbReference>
<dbReference type="SMART" id="SM00345">
    <property type="entry name" value="HTH_GNTR"/>
    <property type="match status" value="1"/>
</dbReference>
<comment type="caution">
    <text evidence="5">The sequence shown here is derived from an EMBL/GenBank/DDBJ whole genome shotgun (WGS) entry which is preliminary data.</text>
</comment>
<dbReference type="SUPFAM" id="SSF64288">
    <property type="entry name" value="Chorismate lyase-like"/>
    <property type="match status" value="1"/>
</dbReference>
<accession>A0A7V0N0S4</accession>
<dbReference type="PANTHER" id="PTHR44846">
    <property type="entry name" value="MANNOSYL-D-GLYCERATE TRANSPORT/METABOLISM SYSTEM REPRESSOR MNGR-RELATED"/>
    <property type="match status" value="1"/>
</dbReference>
<gene>
    <name evidence="5" type="ORF">ENG47_07420</name>
</gene>
<evidence type="ECO:0000256" key="2">
    <source>
        <dbReference type="ARBA" id="ARBA00023125"/>
    </source>
</evidence>